<keyword evidence="1" id="KW-1133">Transmembrane helix</keyword>
<name>A0A9X1LYH4_9MICO</name>
<keyword evidence="1" id="KW-0812">Transmembrane</keyword>
<evidence type="ECO:0000313" key="2">
    <source>
        <dbReference type="EMBL" id="MCC2034111.1"/>
    </source>
</evidence>
<dbReference type="RefSeq" id="WP_229386109.1">
    <property type="nucleotide sequence ID" value="NZ_JAGTTN010000009.1"/>
</dbReference>
<evidence type="ECO:0000313" key="3">
    <source>
        <dbReference type="Proteomes" id="UP001139354"/>
    </source>
</evidence>
<proteinExistence type="predicted"/>
<dbReference type="AlphaFoldDB" id="A0A9X1LYH4"/>
<organism evidence="2 3">
    <name type="scientific">Microbacterium allomyrinae</name>
    <dbReference type="NCBI Taxonomy" id="2830666"/>
    <lineage>
        <taxon>Bacteria</taxon>
        <taxon>Bacillati</taxon>
        <taxon>Actinomycetota</taxon>
        <taxon>Actinomycetes</taxon>
        <taxon>Micrococcales</taxon>
        <taxon>Microbacteriaceae</taxon>
        <taxon>Microbacterium</taxon>
    </lineage>
</organism>
<gene>
    <name evidence="2" type="ORF">KEC57_18135</name>
</gene>
<evidence type="ECO:0000256" key="1">
    <source>
        <dbReference type="SAM" id="Phobius"/>
    </source>
</evidence>
<keyword evidence="1" id="KW-0472">Membrane</keyword>
<feature type="transmembrane region" description="Helical" evidence="1">
    <location>
        <begin position="39"/>
        <end position="59"/>
    </location>
</feature>
<dbReference type="Proteomes" id="UP001139354">
    <property type="component" value="Unassembled WGS sequence"/>
</dbReference>
<keyword evidence="3" id="KW-1185">Reference proteome</keyword>
<sequence>MPPTEPTDVVLARVDERVRAVERDVREIKDTMMARTPQWPAIVSSLAAIAALIVTLIIAL</sequence>
<dbReference type="EMBL" id="JAGTTN010000009">
    <property type="protein sequence ID" value="MCC2034111.1"/>
    <property type="molecule type" value="Genomic_DNA"/>
</dbReference>
<reference evidence="2" key="1">
    <citation type="submission" date="2021-04" db="EMBL/GenBank/DDBJ databases">
        <title>Microbacterium tenobrionis sp. nov. and Microbacterium allomyrinae sp. nov., isolated from larvae of Tenobrio molitor and Allomyrina dichotoma, respectively.</title>
        <authorList>
            <person name="Lee S.D."/>
        </authorList>
    </citation>
    <scope>NUCLEOTIDE SEQUENCE</scope>
    <source>
        <strain evidence="2">BWT-G7</strain>
    </source>
</reference>
<accession>A0A9X1LYH4</accession>
<comment type="caution">
    <text evidence="2">The sequence shown here is derived from an EMBL/GenBank/DDBJ whole genome shotgun (WGS) entry which is preliminary data.</text>
</comment>
<protein>
    <submittedName>
        <fullName evidence="2">Uncharacterized protein</fullName>
    </submittedName>
</protein>